<keyword evidence="2" id="KW-1185">Reference proteome</keyword>
<accession>A0ACB9QKE4</accession>
<reference evidence="2" key="1">
    <citation type="journal article" date="2023" name="Front. Plant Sci.">
        <title>Chromosomal-level genome assembly of Melastoma candidum provides insights into trichome evolution.</title>
        <authorList>
            <person name="Zhong Y."/>
            <person name="Wu W."/>
            <person name="Sun C."/>
            <person name="Zou P."/>
            <person name="Liu Y."/>
            <person name="Dai S."/>
            <person name="Zhou R."/>
        </authorList>
    </citation>
    <scope>NUCLEOTIDE SEQUENCE [LARGE SCALE GENOMIC DNA]</scope>
</reference>
<proteinExistence type="predicted"/>
<organism evidence="1 2">
    <name type="scientific">Melastoma candidum</name>
    <dbReference type="NCBI Taxonomy" id="119954"/>
    <lineage>
        <taxon>Eukaryota</taxon>
        <taxon>Viridiplantae</taxon>
        <taxon>Streptophyta</taxon>
        <taxon>Embryophyta</taxon>
        <taxon>Tracheophyta</taxon>
        <taxon>Spermatophyta</taxon>
        <taxon>Magnoliopsida</taxon>
        <taxon>eudicotyledons</taxon>
        <taxon>Gunneridae</taxon>
        <taxon>Pentapetalae</taxon>
        <taxon>rosids</taxon>
        <taxon>malvids</taxon>
        <taxon>Myrtales</taxon>
        <taxon>Melastomataceae</taxon>
        <taxon>Melastomatoideae</taxon>
        <taxon>Melastomateae</taxon>
        <taxon>Melastoma</taxon>
    </lineage>
</organism>
<dbReference type="EMBL" id="CM042885">
    <property type="protein sequence ID" value="KAI4367292.1"/>
    <property type="molecule type" value="Genomic_DNA"/>
</dbReference>
<gene>
    <name evidence="1" type="ORF">MLD38_023047</name>
</gene>
<comment type="caution">
    <text evidence="1">The sequence shown here is derived from an EMBL/GenBank/DDBJ whole genome shotgun (WGS) entry which is preliminary data.</text>
</comment>
<sequence>MEVIPSCSTPFFTAPSSPSSSHHPYYDDYEDGGDTWPHCLSLAFDRWGLQPEFTPVPAYDDGVGGDDEMGYVGDFEFEFDGLRGKVSSASANDLFLEGKIRSLINGTGSRMGVVPTGGSERGDRSCMTPRLRLCDVLAQGEDEEEDGGDGGDSFMSTPRDCMAGSESTGGTATATTCSVGYLSSLLPGMSLLRNRDNHNKSWSLKDFLFRSTSEGRGTSKAAKLAKGRSPDEACGSGRGRRGRTMSAHELHYRENRMVSEEMRRRTTLPFKPGFFACLGHGGARNVGHVSRPGSASFFSRSNRR</sequence>
<evidence type="ECO:0000313" key="1">
    <source>
        <dbReference type="EMBL" id="KAI4367292.1"/>
    </source>
</evidence>
<protein>
    <submittedName>
        <fullName evidence="1">Uncharacterized protein</fullName>
    </submittedName>
</protein>
<evidence type="ECO:0000313" key="2">
    <source>
        <dbReference type="Proteomes" id="UP001057402"/>
    </source>
</evidence>
<name>A0ACB9QKE4_9MYRT</name>
<dbReference type="Proteomes" id="UP001057402">
    <property type="component" value="Chromosome 6"/>
</dbReference>